<dbReference type="Pfam" id="PF00501">
    <property type="entry name" value="AMP-binding"/>
    <property type="match status" value="1"/>
</dbReference>
<dbReference type="InterPro" id="IPR000873">
    <property type="entry name" value="AMP-dep_synth/lig_dom"/>
</dbReference>
<accession>A0A182WRU4</accession>
<dbReference type="EnsemblMetazoa" id="AQUA000247-RA">
    <property type="protein sequence ID" value="AQUA000247-PA"/>
    <property type="gene ID" value="AQUA000247"/>
</dbReference>
<dbReference type="VEuPathDB" id="VectorBase:AQUA000247"/>
<name>A0A182WRU4_ANOQN</name>
<dbReference type="PANTHER" id="PTHR42814:SF3">
    <property type="entry name" value="BETA-N-ACETYLHEXOSAMINIDASE"/>
    <property type="match status" value="1"/>
</dbReference>
<dbReference type="STRING" id="34691.A0A182WRU4"/>
<dbReference type="PANTHER" id="PTHR42814">
    <property type="entry name" value="AMP-BINDING DOMAIN-CONTAINING PROTEIN"/>
    <property type="match status" value="1"/>
</dbReference>
<evidence type="ECO:0000313" key="3">
    <source>
        <dbReference type="Proteomes" id="UP000076407"/>
    </source>
</evidence>
<proteinExistence type="predicted"/>
<dbReference type="Gene3D" id="3.40.50.980">
    <property type="match status" value="1"/>
</dbReference>
<evidence type="ECO:0000259" key="1">
    <source>
        <dbReference type="Pfam" id="PF00501"/>
    </source>
</evidence>
<feature type="domain" description="AMP-dependent synthetase/ligase" evidence="1">
    <location>
        <begin position="63"/>
        <end position="138"/>
    </location>
</feature>
<protein>
    <recommendedName>
        <fullName evidence="1">AMP-dependent synthetase/ligase domain-containing protein</fullName>
    </recommendedName>
</protein>
<keyword evidence="3" id="KW-1185">Reference proteome</keyword>
<dbReference type="Proteomes" id="UP000076407">
    <property type="component" value="Unassembled WGS sequence"/>
</dbReference>
<sequence length="245" mass="27314">MASLRLLAHYQYQRAAWYSRVLQSIRTQSTDATGVAHEKAQSYVHHIGSKPLVYRNVGQHLRLAAERFPNNEAIVSCHEAGARLTYTAVLDKVDRLAAAFHQLGLRQGDRVGIWAPNGTLFYLTNLAAARAGMITTIQSTYGATAVYTSGYVSRHCFGPKESNPYRTYRSLGPTTCTDWSGVAAMLNVQTPANGLSRRMQIWPYVFSSGTSWSLYASWQPTDSIELGKLRYRVVLVVRASHPVRM</sequence>
<dbReference type="AlphaFoldDB" id="A0A182WRU4"/>
<organism evidence="2 3">
    <name type="scientific">Anopheles quadriannulatus</name>
    <name type="common">Mosquito</name>
    <dbReference type="NCBI Taxonomy" id="34691"/>
    <lineage>
        <taxon>Eukaryota</taxon>
        <taxon>Metazoa</taxon>
        <taxon>Ecdysozoa</taxon>
        <taxon>Arthropoda</taxon>
        <taxon>Hexapoda</taxon>
        <taxon>Insecta</taxon>
        <taxon>Pterygota</taxon>
        <taxon>Neoptera</taxon>
        <taxon>Endopterygota</taxon>
        <taxon>Diptera</taxon>
        <taxon>Nematocera</taxon>
        <taxon>Culicoidea</taxon>
        <taxon>Culicidae</taxon>
        <taxon>Anophelinae</taxon>
        <taxon>Anopheles</taxon>
    </lineage>
</organism>
<reference evidence="2" key="1">
    <citation type="submission" date="2020-05" db="UniProtKB">
        <authorList>
            <consortium name="EnsemblMetazoa"/>
        </authorList>
    </citation>
    <scope>IDENTIFICATION</scope>
    <source>
        <strain evidence="2">SANGQUA</strain>
    </source>
</reference>
<evidence type="ECO:0000313" key="2">
    <source>
        <dbReference type="EnsemblMetazoa" id="AQUA000247-PA"/>
    </source>
</evidence>
<dbReference type="SUPFAM" id="SSF56801">
    <property type="entry name" value="Acetyl-CoA synthetase-like"/>
    <property type="match status" value="1"/>
</dbReference>